<dbReference type="OrthoDB" id="1426432at2"/>
<name>A0A434A8A2_9FLAO</name>
<dbReference type="RefSeq" id="WP_127338011.1">
    <property type="nucleotide sequence ID" value="NZ_QWDM01000005.1"/>
</dbReference>
<comment type="caution">
    <text evidence="1">The sequence shown here is derived from an EMBL/GenBank/DDBJ whole genome shotgun (WGS) entry which is preliminary data.</text>
</comment>
<dbReference type="Proteomes" id="UP000288102">
    <property type="component" value="Unassembled WGS sequence"/>
</dbReference>
<proteinExistence type="predicted"/>
<dbReference type="AlphaFoldDB" id="A0A434A8A2"/>
<sequence>MSDSFFEKVNTIDWFFNCGKEFSISNFPIKIKFLTSLDEMQENISSQNWEDFTLEAKNRLTVFLHRNNQNDYQDWNKIAEIVKKNLKPTEEIAEKFIEKNKLNKSIVDDVLWNIHGAAMENHYFSMNKKIPVFFKYLLEIYSAGNIPCGLIGEFKEDFDGKQIDFSDYTLLVY</sequence>
<keyword evidence="2" id="KW-1185">Reference proteome</keyword>
<protein>
    <submittedName>
        <fullName evidence="1">Uncharacterized protein</fullName>
    </submittedName>
</protein>
<evidence type="ECO:0000313" key="1">
    <source>
        <dbReference type="EMBL" id="RUT70567.1"/>
    </source>
</evidence>
<reference evidence="2" key="1">
    <citation type="journal article" date="2019" name="Syst. Appl. Microbiol.">
        <title>Flavobacterium circumlabens sp. nov. and Flavobacterium cupreum sp. nov., two psychrotrophic species isolated from Antarctic environmental samples.</title>
        <authorList>
            <person name="Kralova S."/>
            <person name="Busse H.-J."/>
            <person name="Svec P."/>
            <person name="Maslanova I."/>
            <person name="Stankova E."/>
            <person name="Bartak M."/>
            <person name="Sedlacek I."/>
        </authorList>
    </citation>
    <scope>NUCLEOTIDE SEQUENCE [LARGE SCALE GENOMIC DNA]</scope>
    <source>
        <strain evidence="2">CCM 8825</strain>
    </source>
</reference>
<dbReference type="EMBL" id="QWDM01000005">
    <property type="protein sequence ID" value="RUT70567.1"/>
    <property type="molecule type" value="Genomic_DNA"/>
</dbReference>
<accession>A0A434A8A2</accession>
<organism evidence="1 2">
    <name type="scientific">Flavobacterium cupreum</name>
    <dbReference type="NCBI Taxonomy" id="2133766"/>
    <lineage>
        <taxon>Bacteria</taxon>
        <taxon>Pseudomonadati</taxon>
        <taxon>Bacteroidota</taxon>
        <taxon>Flavobacteriia</taxon>
        <taxon>Flavobacteriales</taxon>
        <taxon>Flavobacteriaceae</taxon>
        <taxon>Flavobacterium</taxon>
    </lineage>
</organism>
<evidence type="ECO:0000313" key="2">
    <source>
        <dbReference type="Proteomes" id="UP000288102"/>
    </source>
</evidence>
<gene>
    <name evidence="1" type="ORF">D0817_08815</name>
</gene>